<protein>
    <submittedName>
        <fullName evidence="1">Uncharacterized protein</fullName>
    </submittedName>
</protein>
<dbReference type="InParanoid" id="A0A2H3CJW6"/>
<sequence length="123" mass="14585">VSRCHYLGLDTHYTIFESELMGAILVLDIICETPRLIKAYILLDLQAMLLAIKTQKTKSGCYLLEEFFWQLERLRKKWWSLEITMMWISRHKEIDGNEEADWKAKIAVEDTPPHYLISAPYFF</sequence>
<organism evidence="1 2">
    <name type="scientific">Armillaria gallica</name>
    <name type="common">Bulbous honey fungus</name>
    <name type="synonym">Armillaria bulbosa</name>
    <dbReference type="NCBI Taxonomy" id="47427"/>
    <lineage>
        <taxon>Eukaryota</taxon>
        <taxon>Fungi</taxon>
        <taxon>Dikarya</taxon>
        <taxon>Basidiomycota</taxon>
        <taxon>Agaricomycotina</taxon>
        <taxon>Agaricomycetes</taxon>
        <taxon>Agaricomycetidae</taxon>
        <taxon>Agaricales</taxon>
        <taxon>Marasmiineae</taxon>
        <taxon>Physalacriaceae</taxon>
        <taxon>Armillaria</taxon>
    </lineage>
</organism>
<accession>A0A2H3CJW6</accession>
<dbReference type="Proteomes" id="UP000217790">
    <property type="component" value="Unassembled WGS sequence"/>
</dbReference>
<keyword evidence="2" id="KW-1185">Reference proteome</keyword>
<dbReference type="Gene3D" id="3.30.420.10">
    <property type="entry name" value="Ribonuclease H-like superfamily/Ribonuclease H"/>
    <property type="match status" value="1"/>
</dbReference>
<feature type="non-terminal residue" evidence="1">
    <location>
        <position position="1"/>
    </location>
</feature>
<dbReference type="OrthoDB" id="3265515at2759"/>
<dbReference type="EMBL" id="KZ293707">
    <property type="protein sequence ID" value="PBK83379.1"/>
    <property type="molecule type" value="Genomic_DNA"/>
</dbReference>
<dbReference type="AlphaFoldDB" id="A0A2H3CJW6"/>
<dbReference type="GO" id="GO:0003676">
    <property type="term" value="F:nucleic acid binding"/>
    <property type="evidence" value="ECO:0007669"/>
    <property type="project" value="InterPro"/>
</dbReference>
<evidence type="ECO:0000313" key="2">
    <source>
        <dbReference type="Proteomes" id="UP000217790"/>
    </source>
</evidence>
<dbReference type="InterPro" id="IPR012337">
    <property type="entry name" value="RNaseH-like_sf"/>
</dbReference>
<gene>
    <name evidence="1" type="ORF">ARMGADRAFT_1137290</name>
</gene>
<name>A0A2H3CJW6_ARMGA</name>
<reference evidence="2" key="1">
    <citation type="journal article" date="2017" name="Nat. Ecol. Evol.">
        <title>Genome expansion and lineage-specific genetic innovations in the forest pathogenic fungi Armillaria.</title>
        <authorList>
            <person name="Sipos G."/>
            <person name="Prasanna A.N."/>
            <person name="Walter M.C."/>
            <person name="O'Connor E."/>
            <person name="Balint B."/>
            <person name="Krizsan K."/>
            <person name="Kiss B."/>
            <person name="Hess J."/>
            <person name="Varga T."/>
            <person name="Slot J."/>
            <person name="Riley R."/>
            <person name="Boka B."/>
            <person name="Rigling D."/>
            <person name="Barry K."/>
            <person name="Lee J."/>
            <person name="Mihaltcheva S."/>
            <person name="LaButti K."/>
            <person name="Lipzen A."/>
            <person name="Waldron R."/>
            <person name="Moloney N.M."/>
            <person name="Sperisen C."/>
            <person name="Kredics L."/>
            <person name="Vagvoelgyi C."/>
            <person name="Patrignani A."/>
            <person name="Fitzpatrick D."/>
            <person name="Nagy I."/>
            <person name="Doyle S."/>
            <person name="Anderson J.B."/>
            <person name="Grigoriev I.V."/>
            <person name="Gueldener U."/>
            <person name="Muensterkoetter M."/>
            <person name="Nagy L.G."/>
        </authorList>
    </citation>
    <scope>NUCLEOTIDE SEQUENCE [LARGE SCALE GENOMIC DNA]</scope>
    <source>
        <strain evidence="2">Ar21-2</strain>
    </source>
</reference>
<dbReference type="OMA" id="IFESELM"/>
<dbReference type="STRING" id="47427.A0A2H3CJW6"/>
<proteinExistence type="predicted"/>
<evidence type="ECO:0000313" key="1">
    <source>
        <dbReference type="EMBL" id="PBK83379.1"/>
    </source>
</evidence>
<dbReference type="InterPro" id="IPR036397">
    <property type="entry name" value="RNaseH_sf"/>
</dbReference>
<dbReference type="SUPFAM" id="SSF53098">
    <property type="entry name" value="Ribonuclease H-like"/>
    <property type="match status" value="1"/>
</dbReference>